<dbReference type="AlphaFoldDB" id="A0A0F0CRK5"/>
<protein>
    <submittedName>
        <fullName evidence="1">Secreted protein</fullName>
    </submittedName>
</protein>
<reference evidence="1 2" key="1">
    <citation type="submission" date="2015-02" db="EMBL/GenBank/DDBJ databases">
        <title>Single-cell genomics of uncultivated deep-branching MTB reveals a conserved set of magnetosome genes.</title>
        <authorList>
            <person name="Kolinko S."/>
            <person name="Richter M."/>
            <person name="Glockner F.O."/>
            <person name="Brachmann A."/>
            <person name="Schuler D."/>
        </authorList>
    </citation>
    <scope>NUCLEOTIDE SEQUENCE [LARGE SCALE GENOMIC DNA]</scope>
    <source>
        <strain evidence="1">SKK-01</strain>
    </source>
</reference>
<gene>
    <name evidence="1" type="ORF">OMAG_002069</name>
</gene>
<name>A0A0F0CRK5_9BACT</name>
<keyword evidence="2" id="KW-1185">Reference proteome</keyword>
<dbReference type="EMBL" id="JYNY01000409">
    <property type="protein sequence ID" value="KJJ84070.1"/>
    <property type="molecule type" value="Genomic_DNA"/>
</dbReference>
<dbReference type="Proteomes" id="UP000033428">
    <property type="component" value="Unassembled WGS sequence"/>
</dbReference>
<sequence length="160" mass="18466">MKIILKYTIIIVLLLTVCPFAIALDKIQLKHINQLFELRNNIIAQGETLPNDINKSTEINQRTLERIFELNTSALTTIEAYFRMLKVAIASNAYKNTDTLKILNEWLKFINNQCKYDIEYLTEAEKETKILSITNQINIAKNNMILLGQITQEGINENSF</sequence>
<evidence type="ECO:0000313" key="1">
    <source>
        <dbReference type="EMBL" id="KJJ84070.1"/>
    </source>
</evidence>
<proteinExistence type="predicted"/>
<organism evidence="1 2">
    <name type="scientific">Candidatus Omnitrophus magneticus</name>
    <dbReference type="NCBI Taxonomy" id="1609969"/>
    <lineage>
        <taxon>Bacteria</taxon>
        <taxon>Pseudomonadati</taxon>
        <taxon>Candidatus Omnitrophota</taxon>
        <taxon>Candidatus Omnitrophus</taxon>
    </lineage>
</organism>
<evidence type="ECO:0000313" key="2">
    <source>
        <dbReference type="Proteomes" id="UP000033428"/>
    </source>
</evidence>
<comment type="caution">
    <text evidence="1">The sequence shown here is derived from an EMBL/GenBank/DDBJ whole genome shotgun (WGS) entry which is preliminary data.</text>
</comment>
<accession>A0A0F0CRK5</accession>